<protein>
    <recommendedName>
        <fullName evidence="4">Threonine synthase</fullName>
        <ecNumber evidence="4">4.2.3.1</ecNumber>
    </recommendedName>
</protein>
<sequence>MKKVYYWQKCIACDAKISPEKFYYTCPKCGNLLLVERDEAWIDKTVGRGKIARQFFDNLRFSKKGDEYPYGSGVFMWLPHILPGFPKEMAVSLHEGFTDLFEIPDWLKKQIGLKNLLIKMEGQLPSESFKDRGMSVAISEAIRLQAWYPNLNIRYVACASTGDTSASAAVYSGYVRDKLTCLVFLPHEKVSPEQLFQAMAHGAKVLSIKHPQGFDGCMKLIQEFCDAHPEIVLLNSKNAFRVAGQETIALEICHDLRWKTPDWIAVPAGNGGNLTALLISLLRMKERGLIDRLPAVLVAQTKGANTLVRWAKSSHQKYEPHTFTDTVASAMNIQDPVSFPRIKKLYGNFKIKFYDVPEESIQRTRARFMMAGANICPQTAVALDGVLQARGDRFIKEDEVVVTIGTASGIKFAASGITHHLKGSPKDFANPPQVLPGNIAAIEKALSL</sequence>
<evidence type="ECO:0000256" key="4">
    <source>
        <dbReference type="NCBIfam" id="TIGR00260"/>
    </source>
</evidence>
<dbReference type="Gene3D" id="3.40.50.1100">
    <property type="match status" value="2"/>
</dbReference>
<dbReference type="NCBIfam" id="TIGR00260">
    <property type="entry name" value="thrC"/>
    <property type="match status" value="1"/>
</dbReference>
<evidence type="ECO:0000259" key="6">
    <source>
        <dbReference type="Pfam" id="PF00291"/>
    </source>
</evidence>
<evidence type="ECO:0000313" key="7">
    <source>
        <dbReference type="EMBL" id="KKS65345.1"/>
    </source>
</evidence>
<proteinExistence type="inferred from homology"/>
<comment type="similarity">
    <text evidence="2">Belongs to the threonine synthase family.</text>
</comment>
<dbReference type="GO" id="GO:0004795">
    <property type="term" value="F:threonine synthase activity"/>
    <property type="evidence" value="ECO:0007669"/>
    <property type="project" value="UniProtKB-UniRule"/>
</dbReference>
<keyword evidence="3 5" id="KW-0663">Pyridoxal phosphate</keyword>
<dbReference type="GO" id="GO:0009088">
    <property type="term" value="P:threonine biosynthetic process"/>
    <property type="evidence" value="ECO:0007669"/>
    <property type="project" value="UniProtKB-UniRule"/>
</dbReference>
<name>A0A0G1AW43_9BACT</name>
<dbReference type="InterPro" id="IPR036052">
    <property type="entry name" value="TrpB-like_PALP_sf"/>
</dbReference>
<dbReference type="InterPro" id="IPR001926">
    <property type="entry name" value="TrpB-like_PALP"/>
</dbReference>
<dbReference type="AlphaFoldDB" id="A0A0G1AW43"/>
<dbReference type="SUPFAM" id="SSF53686">
    <property type="entry name" value="Tryptophan synthase beta subunit-like PLP-dependent enzymes"/>
    <property type="match status" value="1"/>
</dbReference>
<dbReference type="Pfam" id="PF00291">
    <property type="entry name" value="PALP"/>
    <property type="match status" value="1"/>
</dbReference>
<dbReference type="InterPro" id="IPR004450">
    <property type="entry name" value="Thr_synthase-like"/>
</dbReference>
<evidence type="ECO:0000256" key="5">
    <source>
        <dbReference type="PIRSR" id="PIRSR604450-51"/>
    </source>
</evidence>
<reference evidence="7 8" key="1">
    <citation type="journal article" date="2015" name="Nature">
        <title>rRNA introns, odd ribosomes, and small enigmatic genomes across a large radiation of phyla.</title>
        <authorList>
            <person name="Brown C.T."/>
            <person name="Hug L.A."/>
            <person name="Thomas B.C."/>
            <person name="Sharon I."/>
            <person name="Castelle C.J."/>
            <person name="Singh A."/>
            <person name="Wilkins M.J."/>
            <person name="Williams K.H."/>
            <person name="Banfield J.F."/>
        </authorList>
    </citation>
    <scope>NUCLEOTIDE SEQUENCE [LARGE SCALE GENOMIC DNA]</scope>
</reference>
<gene>
    <name evidence="7" type="ORF">UV33_C0005G0005</name>
</gene>
<feature type="modified residue" description="N6-(pyridoxal phosphate)lysine" evidence="5">
    <location>
        <position position="130"/>
    </location>
</feature>
<feature type="domain" description="Tryptophan synthase beta chain-like PALP" evidence="6">
    <location>
        <begin position="91"/>
        <end position="404"/>
    </location>
</feature>
<dbReference type="Proteomes" id="UP000034135">
    <property type="component" value="Unassembled WGS sequence"/>
</dbReference>
<evidence type="ECO:0000313" key="8">
    <source>
        <dbReference type="Proteomes" id="UP000034135"/>
    </source>
</evidence>
<organism evidence="7 8">
    <name type="scientific">Candidatus Daviesbacteria bacterium GW2011_GWA1_42_6</name>
    <dbReference type="NCBI Taxonomy" id="1618420"/>
    <lineage>
        <taxon>Bacteria</taxon>
        <taxon>Candidatus Daviesiibacteriota</taxon>
    </lineage>
</organism>
<evidence type="ECO:0000256" key="3">
    <source>
        <dbReference type="ARBA" id="ARBA00022898"/>
    </source>
</evidence>
<accession>A0A0G1AW43</accession>
<dbReference type="InterPro" id="IPR050214">
    <property type="entry name" value="Cys_Synth/Cystath_Beta-Synth"/>
</dbReference>
<comment type="caution">
    <text evidence="7">The sequence shown here is derived from an EMBL/GenBank/DDBJ whole genome shotgun (WGS) entry which is preliminary data.</text>
</comment>
<dbReference type="EC" id="4.2.3.1" evidence="4"/>
<dbReference type="PANTHER" id="PTHR10314">
    <property type="entry name" value="CYSTATHIONINE BETA-SYNTHASE"/>
    <property type="match status" value="1"/>
</dbReference>
<dbReference type="EMBL" id="LCEB01000005">
    <property type="protein sequence ID" value="KKS65345.1"/>
    <property type="molecule type" value="Genomic_DNA"/>
</dbReference>
<evidence type="ECO:0000256" key="2">
    <source>
        <dbReference type="ARBA" id="ARBA00005517"/>
    </source>
</evidence>
<evidence type="ECO:0000256" key="1">
    <source>
        <dbReference type="ARBA" id="ARBA00001933"/>
    </source>
</evidence>
<comment type="cofactor">
    <cofactor evidence="1 5">
        <name>pyridoxal 5'-phosphate</name>
        <dbReference type="ChEBI" id="CHEBI:597326"/>
    </cofactor>
</comment>
<dbReference type="PATRIC" id="fig|1618420.3.peg.87"/>